<keyword evidence="2" id="KW-1133">Transmembrane helix</keyword>
<keyword evidence="5" id="KW-1185">Reference proteome</keyword>
<dbReference type="AlphaFoldDB" id="A0AAD2G703"/>
<reference evidence="4" key="1">
    <citation type="submission" date="2023-08" db="EMBL/GenBank/DDBJ databases">
        <authorList>
            <person name="Audoor S."/>
            <person name="Bilcke G."/>
        </authorList>
    </citation>
    <scope>NUCLEOTIDE SEQUENCE</scope>
</reference>
<dbReference type="GO" id="GO:0016616">
    <property type="term" value="F:oxidoreductase activity, acting on the CH-OH group of donors, NAD or NADP as acceptor"/>
    <property type="evidence" value="ECO:0007669"/>
    <property type="project" value="UniProtKB-ARBA"/>
</dbReference>
<feature type="domain" description="NADP-dependent oxidoreductase" evidence="3">
    <location>
        <begin position="80"/>
        <end position="366"/>
    </location>
</feature>
<proteinExistence type="predicted"/>
<keyword evidence="2" id="KW-0812">Transmembrane</keyword>
<comment type="caution">
    <text evidence="4">The sequence shown here is derived from an EMBL/GenBank/DDBJ whole genome shotgun (WGS) entry which is preliminary data.</text>
</comment>
<protein>
    <recommendedName>
        <fullName evidence="3">NADP-dependent oxidoreductase domain-containing protein</fullName>
    </recommendedName>
</protein>
<feature type="transmembrane region" description="Helical" evidence="2">
    <location>
        <begin position="25"/>
        <end position="42"/>
    </location>
</feature>
<dbReference type="FunFam" id="3.20.20.100:FF:000002">
    <property type="entry name" value="2,5-diketo-D-gluconic acid reductase A"/>
    <property type="match status" value="1"/>
</dbReference>
<evidence type="ECO:0000256" key="1">
    <source>
        <dbReference type="ARBA" id="ARBA00023002"/>
    </source>
</evidence>
<dbReference type="EMBL" id="CAKOGP040002202">
    <property type="protein sequence ID" value="CAJ1965269.1"/>
    <property type="molecule type" value="Genomic_DNA"/>
</dbReference>
<evidence type="ECO:0000313" key="5">
    <source>
        <dbReference type="Proteomes" id="UP001295423"/>
    </source>
</evidence>
<dbReference type="SUPFAM" id="SSF51430">
    <property type="entry name" value="NAD(P)-linked oxidoreductase"/>
    <property type="match status" value="1"/>
</dbReference>
<evidence type="ECO:0000256" key="2">
    <source>
        <dbReference type="SAM" id="Phobius"/>
    </source>
</evidence>
<keyword evidence="2" id="KW-0472">Membrane</keyword>
<evidence type="ECO:0000313" key="4">
    <source>
        <dbReference type="EMBL" id="CAJ1965269.1"/>
    </source>
</evidence>
<organism evidence="4 5">
    <name type="scientific">Cylindrotheca closterium</name>
    <dbReference type="NCBI Taxonomy" id="2856"/>
    <lineage>
        <taxon>Eukaryota</taxon>
        <taxon>Sar</taxon>
        <taxon>Stramenopiles</taxon>
        <taxon>Ochrophyta</taxon>
        <taxon>Bacillariophyta</taxon>
        <taxon>Bacillariophyceae</taxon>
        <taxon>Bacillariophycidae</taxon>
        <taxon>Bacillariales</taxon>
        <taxon>Bacillariaceae</taxon>
        <taxon>Cylindrotheca</taxon>
    </lineage>
</organism>
<keyword evidence="1" id="KW-0560">Oxidoreductase</keyword>
<gene>
    <name evidence="4" type="ORF">CYCCA115_LOCUS21032</name>
</gene>
<dbReference type="InterPro" id="IPR036812">
    <property type="entry name" value="NAD(P)_OxRdtase_dom_sf"/>
</dbReference>
<dbReference type="InterPro" id="IPR020471">
    <property type="entry name" value="AKR"/>
</dbReference>
<accession>A0AAD2G703</accession>
<dbReference type="PRINTS" id="PR00069">
    <property type="entry name" value="ALDKETRDTASE"/>
</dbReference>
<dbReference type="PROSITE" id="PS00062">
    <property type="entry name" value="ALDOKETO_REDUCTASE_2"/>
    <property type="match status" value="1"/>
</dbReference>
<sequence>MFSVRYCCTAPKNYIFWNSISSSRILILNYCGVLMLLASRWLSCSGLVSLSSARRNFTSAVACCQAHDSTRRMLVKDFPIGLGTFAIPPDHVPAAISSAIKLGYRRIDCAPVYFNEDKIGDILQQELEKDDLERKDLFVVSKLASPFHRKEHVKIGLQKTLYDLRLDYLDLLLIHWPTAFTFVPIKVNQRGYPDEEIDESDGGKRIDPTVSIHETWKAMEDLVEEGRVRSIGVSNFPVSLLHELMTQCKIPPAVNQVELHPYLQQPKLLEYCTKRGIHLQAYSPLGTPGYKEDGEPDVMKDPVLVEIAKKHEITVAQVCLVWALQRGTSVVAKSASPQRQEENLAMAIRDPKIALTEEEMDQISDLDRGYRFFRPEDWWGSMGMAVFD</sequence>
<name>A0AAD2G703_9STRA</name>
<dbReference type="InterPro" id="IPR018170">
    <property type="entry name" value="Aldo/ket_reductase_CS"/>
</dbReference>
<evidence type="ECO:0000259" key="3">
    <source>
        <dbReference type="Pfam" id="PF00248"/>
    </source>
</evidence>
<dbReference type="Pfam" id="PF00248">
    <property type="entry name" value="Aldo_ket_red"/>
    <property type="match status" value="1"/>
</dbReference>
<dbReference type="PANTHER" id="PTHR11732">
    <property type="entry name" value="ALDO/KETO REDUCTASE"/>
    <property type="match status" value="1"/>
</dbReference>
<dbReference type="Proteomes" id="UP001295423">
    <property type="component" value="Unassembled WGS sequence"/>
</dbReference>
<dbReference type="Gene3D" id="3.20.20.100">
    <property type="entry name" value="NADP-dependent oxidoreductase domain"/>
    <property type="match status" value="1"/>
</dbReference>
<dbReference type="PROSITE" id="PS00063">
    <property type="entry name" value="ALDOKETO_REDUCTASE_3"/>
    <property type="match status" value="1"/>
</dbReference>
<dbReference type="InterPro" id="IPR023210">
    <property type="entry name" value="NADP_OxRdtase_dom"/>
</dbReference>